<reference evidence="27" key="1">
    <citation type="journal article" date="2023" name="Mol. Phylogenet. Evol.">
        <title>Genome-scale phylogeny and comparative genomics of the fungal order Sordariales.</title>
        <authorList>
            <person name="Hensen N."/>
            <person name="Bonometti L."/>
            <person name="Westerberg I."/>
            <person name="Brannstrom I.O."/>
            <person name="Guillou S."/>
            <person name="Cros-Aarteil S."/>
            <person name="Calhoun S."/>
            <person name="Haridas S."/>
            <person name="Kuo A."/>
            <person name="Mondo S."/>
            <person name="Pangilinan J."/>
            <person name="Riley R."/>
            <person name="LaButti K."/>
            <person name="Andreopoulos B."/>
            <person name="Lipzen A."/>
            <person name="Chen C."/>
            <person name="Yan M."/>
            <person name="Daum C."/>
            <person name="Ng V."/>
            <person name="Clum A."/>
            <person name="Steindorff A."/>
            <person name="Ohm R.A."/>
            <person name="Martin F."/>
            <person name="Silar P."/>
            <person name="Natvig D.O."/>
            <person name="Lalanne C."/>
            <person name="Gautier V."/>
            <person name="Ament-Velasquez S.L."/>
            <person name="Kruys A."/>
            <person name="Hutchinson M.I."/>
            <person name="Powell A.J."/>
            <person name="Barry K."/>
            <person name="Miller A.N."/>
            <person name="Grigoriev I.V."/>
            <person name="Debuchy R."/>
            <person name="Gladieux P."/>
            <person name="Hiltunen Thoren M."/>
            <person name="Johannesson H."/>
        </authorList>
    </citation>
    <scope>NUCLEOTIDE SEQUENCE</scope>
    <source>
        <strain evidence="27">CBS 103.79</strain>
    </source>
</reference>
<feature type="transmembrane region" description="Helical" evidence="24">
    <location>
        <begin position="360"/>
        <end position="381"/>
    </location>
</feature>
<keyword evidence="12" id="KW-0547">Nucleotide-binding</keyword>
<feature type="compositionally biased region" description="Low complexity" evidence="26">
    <location>
        <begin position="530"/>
        <end position="542"/>
    </location>
</feature>
<feature type="compositionally biased region" description="Low complexity" evidence="26">
    <location>
        <begin position="496"/>
        <end position="505"/>
    </location>
</feature>
<keyword evidence="21" id="KW-0449">Lipoprotein</keyword>
<dbReference type="Gene3D" id="3.40.50.300">
    <property type="entry name" value="P-loop containing nucleotide triphosphate hydrolases"/>
    <property type="match status" value="1"/>
</dbReference>
<dbReference type="NCBIfam" id="TIGR00231">
    <property type="entry name" value="small_GTP"/>
    <property type="match status" value="1"/>
</dbReference>
<dbReference type="Pfam" id="PF09731">
    <property type="entry name" value="Mitofilin"/>
    <property type="match status" value="1"/>
</dbReference>
<keyword evidence="16" id="KW-0653">Protein transport</keyword>
<dbReference type="GO" id="GO:0005768">
    <property type="term" value="C:endosome"/>
    <property type="evidence" value="ECO:0007669"/>
    <property type="project" value="UniProtKB-ARBA"/>
</dbReference>
<dbReference type="Gene3D" id="3.40.1190.10">
    <property type="entry name" value="Mur-like, catalytic domain"/>
    <property type="match status" value="1"/>
</dbReference>
<evidence type="ECO:0000256" key="14">
    <source>
        <dbReference type="ARBA" id="ARBA00022840"/>
    </source>
</evidence>
<keyword evidence="8" id="KW-0554">One-carbon metabolism</keyword>
<dbReference type="GO" id="GO:0005524">
    <property type="term" value="F:ATP binding"/>
    <property type="evidence" value="ECO:0007669"/>
    <property type="project" value="UniProtKB-KW"/>
</dbReference>
<accession>A0AAN6MQ57</accession>
<dbReference type="SMART" id="SM00175">
    <property type="entry name" value="RAB"/>
    <property type="match status" value="1"/>
</dbReference>
<evidence type="ECO:0000256" key="8">
    <source>
        <dbReference type="ARBA" id="ARBA00022563"/>
    </source>
</evidence>
<keyword evidence="6" id="KW-0813">Transport</keyword>
<evidence type="ECO:0000256" key="15">
    <source>
        <dbReference type="ARBA" id="ARBA00022842"/>
    </source>
</evidence>
<evidence type="ECO:0000256" key="22">
    <source>
        <dbReference type="ARBA" id="ARBA00023289"/>
    </source>
</evidence>
<dbReference type="GO" id="GO:0016050">
    <property type="term" value="P:vesicle organization"/>
    <property type="evidence" value="ECO:0007669"/>
    <property type="project" value="UniProtKB-ARBA"/>
</dbReference>
<evidence type="ECO:0000256" key="21">
    <source>
        <dbReference type="ARBA" id="ARBA00023288"/>
    </source>
</evidence>
<comment type="catalytic activity">
    <reaction evidence="23">
        <text>(6S)-5,6,7,8-tetrahydrofolyl-(gamma-L-Glu)(n) + L-glutamate + ATP = (6S)-5,6,7,8-tetrahydrofolyl-(gamma-L-Glu)(n+1) + ADP + phosphate + H(+)</text>
        <dbReference type="Rhea" id="RHEA:10580"/>
        <dbReference type="Rhea" id="RHEA-COMP:14738"/>
        <dbReference type="Rhea" id="RHEA-COMP:14740"/>
        <dbReference type="ChEBI" id="CHEBI:15378"/>
        <dbReference type="ChEBI" id="CHEBI:29985"/>
        <dbReference type="ChEBI" id="CHEBI:30616"/>
        <dbReference type="ChEBI" id="CHEBI:43474"/>
        <dbReference type="ChEBI" id="CHEBI:141005"/>
        <dbReference type="ChEBI" id="CHEBI:456216"/>
        <dbReference type="EC" id="6.3.2.17"/>
    </reaction>
</comment>
<dbReference type="SUPFAM" id="SSF53244">
    <property type="entry name" value="MurD-like peptide ligases, peptide-binding domain"/>
    <property type="match status" value="1"/>
</dbReference>
<dbReference type="Proteomes" id="UP001303889">
    <property type="component" value="Unassembled WGS sequence"/>
</dbReference>
<feature type="compositionally biased region" description="Basic and acidic residues" evidence="26">
    <location>
        <begin position="506"/>
        <end position="523"/>
    </location>
</feature>
<dbReference type="InterPro" id="IPR001806">
    <property type="entry name" value="Small_GTPase"/>
</dbReference>
<evidence type="ECO:0000256" key="24">
    <source>
        <dbReference type="RuleBase" id="RU363000"/>
    </source>
</evidence>
<keyword evidence="13 24" id="KW-0999">Mitochondrion inner membrane</keyword>
<reference evidence="27" key="2">
    <citation type="submission" date="2023-05" db="EMBL/GenBank/DDBJ databases">
        <authorList>
            <consortium name="Lawrence Berkeley National Laboratory"/>
            <person name="Steindorff A."/>
            <person name="Hensen N."/>
            <person name="Bonometti L."/>
            <person name="Westerberg I."/>
            <person name="Brannstrom I.O."/>
            <person name="Guillou S."/>
            <person name="Cros-Aarteil S."/>
            <person name="Calhoun S."/>
            <person name="Haridas S."/>
            <person name="Kuo A."/>
            <person name="Mondo S."/>
            <person name="Pangilinan J."/>
            <person name="Riley R."/>
            <person name="Labutti K."/>
            <person name="Andreopoulos B."/>
            <person name="Lipzen A."/>
            <person name="Chen C."/>
            <person name="Yanf M."/>
            <person name="Daum C."/>
            <person name="Ng V."/>
            <person name="Clum A."/>
            <person name="Ohm R."/>
            <person name="Martin F."/>
            <person name="Silar P."/>
            <person name="Natvig D."/>
            <person name="Lalanne C."/>
            <person name="Gautier V."/>
            <person name="Ament-Velasquez S.L."/>
            <person name="Kruys A."/>
            <person name="Hutchinson M.I."/>
            <person name="Powell A.J."/>
            <person name="Barry K."/>
            <person name="Miller A.N."/>
            <person name="Grigoriev I.V."/>
            <person name="Debuchy R."/>
            <person name="Gladieux P."/>
            <person name="Thoren M.H."/>
            <person name="Johannesson H."/>
        </authorList>
    </citation>
    <scope>NUCLEOTIDE SEQUENCE</scope>
    <source>
        <strain evidence="27">CBS 103.79</strain>
    </source>
</reference>
<feature type="coiled-coil region" evidence="25">
    <location>
        <begin position="602"/>
        <end position="691"/>
    </location>
</feature>
<dbReference type="PANTHER" id="PTHR11136:SF5">
    <property type="entry name" value="FOLYLPOLYGLUTAMATE SYNTHASE, MITOCHONDRIAL"/>
    <property type="match status" value="1"/>
</dbReference>
<feature type="region of interest" description="Disordered" evidence="26">
    <location>
        <begin position="422"/>
        <end position="557"/>
    </location>
</feature>
<name>A0AAN6MQ57_9PEZI</name>
<feature type="region of interest" description="Disordered" evidence="26">
    <location>
        <begin position="318"/>
        <end position="353"/>
    </location>
</feature>
<dbReference type="InterPro" id="IPR036565">
    <property type="entry name" value="Mur-like_cat_sf"/>
</dbReference>
<comment type="subcellular location">
    <subcellularLocation>
        <location evidence="1">Cell membrane</location>
        <topology evidence="1">Lipid-anchor</topology>
        <orientation evidence="1">Cytoplasmic side</orientation>
    </subcellularLocation>
    <subcellularLocation>
        <location evidence="24">Mitochondrion inner membrane</location>
        <topology evidence="24">Single-pass membrane protein</topology>
    </subcellularLocation>
</comment>
<dbReference type="SUPFAM" id="SSF53623">
    <property type="entry name" value="MurD-like peptide ligases, catalytic domain"/>
    <property type="match status" value="1"/>
</dbReference>
<keyword evidence="7" id="KW-1003">Cell membrane</keyword>
<feature type="compositionally biased region" description="Basic and acidic residues" evidence="26">
    <location>
        <begin position="482"/>
        <end position="495"/>
    </location>
</feature>
<dbReference type="GO" id="GO:0005886">
    <property type="term" value="C:plasma membrane"/>
    <property type="evidence" value="ECO:0007669"/>
    <property type="project" value="UniProtKB-SubCell"/>
</dbReference>
<keyword evidence="15" id="KW-0460">Magnesium</keyword>
<dbReference type="PANTHER" id="PTHR11136">
    <property type="entry name" value="FOLYLPOLYGLUTAMATE SYNTHASE-RELATED"/>
    <property type="match status" value="1"/>
</dbReference>
<dbReference type="GO" id="GO:0005829">
    <property type="term" value="C:cytosol"/>
    <property type="evidence" value="ECO:0007669"/>
    <property type="project" value="TreeGrafter"/>
</dbReference>
<dbReference type="GO" id="GO:0046872">
    <property type="term" value="F:metal ion binding"/>
    <property type="evidence" value="ECO:0007669"/>
    <property type="project" value="UniProtKB-KW"/>
</dbReference>
<evidence type="ECO:0000256" key="20">
    <source>
        <dbReference type="ARBA" id="ARBA00023136"/>
    </source>
</evidence>
<dbReference type="InterPro" id="IPR005225">
    <property type="entry name" value="Small_GTP-bd"/>
</dbReference>
<keyword evidence="20 24" id="KW-0472">Membrane</keyword>
<dbReference type="SUPFAM" id="SSF52540">
    <property type="entry name" value="P-loop containing nucleoside triphosphate hydrolases"/>
    <property type="match status" value="1"/>
</dbReference>
<evidence type="ECO:0000256" key="7">
    <source>
        <dbReference type="ARBA" id="ARBA00022475"/>
    </source>
</evidence>
<evidence type="ECO:0000256" key="16">
    <source>
        <dbReference type="ARBA" id="ARBA00022927"/>
    </source>
</evidence>
<proteinExistence type="inferred from homology"/>
<keyword evidence="10 24" id="KW-0812">Transmembrane</keyword>
<keyword evidence="9" id="KW-0436">Ligase</keyword>
<dbReference type="GO" id="GO:0005525">
    <property type="term" value="F:GTP binding"/>
    <property type="evidence" value="ECO:0007669"/>
    <property type="project" value="UniProtKB-KW"/>
</dbReference>
<evidence type="ECO:0000256" key="11">
    <source>
        <dbReference type="ARBA" id="ARBA00022723"/>
    </source>
</evidence>
<evidence type="ECO:0000256" key="23">
    <source>
        <dbReference type="ARBA" id="ARBA00047493"/>
    </source>
</evidence>
<sequence length="1494" mass="163121">MAVGWQWTGATELVPAGGLVGPGAAAGRRDPDQTRTPRRPRNEQPLRPVQAGAARSIVLRFVKVSTPQRLTGSFRIPDQFDSYRESTIGAAFLTQTISLDENTTVKFEIWDTAGQERYKSLAPMYYRNANCAVVVYDITQATSLDKAKSWVKELQRQANENIIIALAGNKLDLVTEQPDKRAIETADAEAYAREAGLLFFETSAKTAENVQELFTAIAKKLPLDQVGPRHARPGQRPGFISFLLPHSPPTPQLTTPLPSPSPLPNCARRPPHPLMLRTSLRSVRALGTGPGAVAAGRQWQVAAARRAVLSSQRFYADDKKPASATSTTPLPPSSTTTPTAPTTPPVTPTPRKKKGFFRRLRNYIVTLTLLSALAFGGGVWYSRINDNFHDFFTEYVPYGEQAVLYLEELDFKKRFPNVASRVTGRRPDGEQVKIPAQSGASWRVADGTEPASRQSSAVQKAPLPPKEQPAPRSKAEPAVVAEAKKETAKVPKVGKETAAAAAPVAEKSKKAEPALVTEKKAEPVPEPEPTAETAVVPAAPEKTPFKPPRVDQPSQWPPAEPISPLAVSASAEPVVQDLLLMLNDIITVINHDNATEKYGRTIDKAKGEIAKVTAQINAIKKQAQDEAAEQVQKRVADFDKAAGDLEQQFRHEFEAEVERLRQSYDGKIALIRDRERQLAEEKVNNQLLEQAVQLQRQFARDIKAHVENEREGRLGKLGDLAAAVASLERLTAGWGEVVDANMRTQQLHVAVEAVRASLEDAHHPRPFIRELVALKEIAAQDGVVDAAIASIHPSAYQRGIATPAELIDRFRRVAAEVRKASLLPDDAGVASHASSYVLSKVLFKKQGLAAGDDVESILTRTQTLLEEGNLDDAAREMNGLTGWSRTLSRDWLAEVRKVLEVRQALEPNTTDYTRRPEMLARRHPITHAIKSLINRNSLSNSWNFTSNRRFINRNSLVNRTFLLNSQTFTPRIPFVNPPLHTRNTLLTTLLTTHRPSSKMAAPEEPPQIGYALALSRLSALQSNRAVTSLFELPAPAIPEMLAWLARAGYTPSSLAASGLRCVHVAGTKGKGSVSAMVASVGVGEKIGLYTSPHVLTPRERIGLGPHAEMLSPAEFGRYVNEVWDRLTLAAETTARERGVTFDTAELDGPSTKPFYFRFLTLTALHAFVSAGVRSAVVECGIGGEFDSTNVLPAEAVTAAVVTQLGIDHVSMLGSTKAEIAWHKAGVFKKGVKAFTRKVPGEVGEVLRARAAEIGADLVEVTDEDVEAWDGVEGAGLKGGRWQRENMALAVYAAREHLVRMGVVFGGRFGREGWRLGDVPEEFVEGLRRATLRGRCEAVKGEDGVEWCVDGAHTEDSLMGVGEWFRGRAEGEGLRVLVFNQQERDTEVLLRALLAGAAQDGQPAFTHAIFTRNEEEPPAEGEERDLSVQNRGEQTMRALEPATETAVYNAVAPAVEHARRIAAQAAEDGNSCKILVTGSFHLLGGVLRIIDHDEE</sequence>
<evidence type="ECO:0000256" key="10">
    <source>
        <dbReference type="ARBA" id="ARBA00022692"/>
    </source>
</evidence>
<feature type="region of interest" description="Disordered" evidence="26">
    <location>
        <begin position="14"/>
        <end position="48"/>
    </location>
</feature>
<evidence type="ECO:0000313" key="27">
    <source>
        <dbReference type="EMBL" id="KAK3905065.1"/>
    </source>
</evidence>
<feature type="compositionally biased region" description="Low complexity" evidence="26">
    <location>
        <begin position="14"/>
        <end position="26"/>
    </location>
</feature>
<dbReference type="InterPro" id="IPR018109">
    <property type="entry name" value="Folylpolyglutamate_synth_CS"/>
</dbReference>
<dbReference type="GO" id="GO:0016192">
    <property type="term" value="P:vesicle-mediated transport"/>
    <property type="evidence" value="ECO:0007669"/>
    <property type="project" value="UniProtKB-ARBA"/>
</dbReference>
<dbReference type="InterPro" id="IPR019133">
    <property type="entry name" value="MIC60"/>
</dbReference>
<keyword evidence="17 24" id="KW-1133">Transmembrane helix</keyword>
<dbReference type="NCBIfam" id="TIGR01499">
    <property type="entry name" value="folC"/>
    <property type="match status" value="1"/>
</dbReference>
<feature type="compositionally biased region" description="Low complexity" evidence="26">
    <location>
        <begin position="322"/>
        <end position="340"/>
    </location>
</feature>
<dbReference type="GO" id="GO:0015031">
    <property type="term" value="P:protein transport"/>
    <property type="evidence" value="ECO:0007669"/>
    <property type="project" value="UniProtKB-KW"/>
</dbReference>
<keyword evidence="14" id="KW-0067">ATP-binding</keyword>
<comment type="function">
    <text evidence="24">Component of the MICOS complex, a large protein complex of the mitochondrial inner membrane that plays crucial roles in the maintenance of crista junctions, inner membrane architecture, and formation of contact sites to the outer membrane.</text>
</comment>
<comment type="subunit">
    <text evidence="24">Component of the mitochondrial contact site and cristae organizing system (MICOS) complex.</text>
</comment>
<dbReference type="GO" id="GO:0006730">
    <property type="term" value="P:one-carbon metabolic process"/>
    <property type="evidence" value="ECO:0007669"/>
    <property type="project" value="UniProtKB-KW"/>
</dbReference>
<evidence type="ECO:0000256" key="18">
    <source>
        <dbReference type="ARBA" id="ARBA00023128"/>
    </source>
</evidence>
<evidence type="ECO:0000256" key="4">
    <source>
        <dbReference type="ARBA" id="ARBA00008276"/>
    </source>
</evidence>
<dbReference type="SMART" id="SM00176">
    <property type="entry name" value="RAN"/>
    <property type="match status" value="1"/>
</dbReference>
<evidence type="ECO:0000256" key="6">
    <source>
        <dbReference type="ARBA" id="ARBA00022448"/>
    </source>
</evidence>
<dbReference type="GO" id="GO:0004326">
    <property type="term" value="F:tetrahydrofolylpolyglutamate synthase activity"/>
    <property type="evidence" value="ECO:0007669"/>
    <property type="project" value="UniProtKB-EC"/>
</dbReference>
<dbReference type="PROSITE" id="PS01012">
    <property type="entry name" value="FOLYLPOLYGLU_SYNT_2"/>
    <property type="match status" value="1"/>
</dbReference>
<dbReference type="Pfam" id="PF00071">
    <property type="entry name" value="Ras"/>
    <property type="match status" value="1"/>
</dbReference>
<dbReference type="CDD" id="cd01860">
    <property type="entry name" value="Rab5_related"/>
    <property type="match status" value="1"/>
</dbReference>
<comment type="similarity">
    <text evidence="4">Belongs to the folylpolyglutamate synthase family.</text>
</comment>
<dbReference type="PROSITE" id="PS51421">
    <property type="entry name" value="RAS"/>
    <property type="match status" value="1"/>
</dbReference>
<gene>
    <name evidence="27" type="ORF">C8A05DRAFT_41933</name>
</gene>
<keyword evidence="22" id="KW-0636">Prenylation</keyword>
<keyword evidence="18 24" id="KW-0496">Mitochondrion</keyword>
<feature type="compositionally biased region" description="Basic and acidic residues" evidence="26">
    <location>
        <begin position="27"/>
        <end position="44"/>
    </location>
</feature>
<dbReference type="SMART" id="SM00174">
    <property type="entry name" value="RHO"/>
    <property type="match status" value="1"/>
</dbReference>
<dbReference type="InterPro" id="IPR036615">
    <property type="entry name" value="Mur_ligase_C_dom_sf"/>
</dbReference>
<dbReference type="EMBL" id="MU855372">
    <property type="protein sequence ID" value="KAK3905065.1"/>
    <property type="molecule type" value="Genomic_DNA"/>
</dbReference>
<organism evidence="27 28">
    <name type="scientific">Staphylotrichum tortipilum</name>
    <dbReference type="NCBI Taxonomy" id="2831512"/>
    <lineage>
        <taxon>Eukaryota</taxon>
        <taxon>Fungi</taxon>
        <taxon>Dikarya</taxon>
        <taxon>Ascomycota</taxon>
        <taxon>Pezizomycotina</taxon>
        <taxon>Sordariomycetes</taxon>
        <taxon>Sordariomycetidae</taxon>
        <taxon>Sordariales</taxon>
        <taxon>Chaetomiaceae</taxon>
        <taxon>Staphylotrichum</taxon>
    </lineage>
</organism>
<dbReference type="InterPro" id="IPR001645">
    <property type="entry name" value="Folylpolyglutamate_synth"/>
</dbReference>
<evidence type="ECO:0000256" key="26">
    <source>
        <dbReference type="SAM" id="MobiDB-lite"/>
    </source>
</evidence>
<dbReference type="Gene3D" id="3.90.190.20">
    <property type="entry name" value="Mur ligase, C-terminal domain"/>
    <property type="match status" value="1"/>
</dbReference>
<evidence type="ECO:0000256" key="1">
    <source>
        <dbReference type="ARBA" id="ARBA00004342"/>
    </source>
</evidence>
<comment type="similarity">
    <text evidence="3">Belongs to the small GTPase superfamily. Rab family.</text>
</comment>
<evidence type="ECO:0000256" key="2">
    <source>
        <dbReference type="ARBA" id="ARBA00005150"/>
    </source>
</evidence>
<evidence type="ECO:0000256" key="25">
    <source>
        <dbReference type="SAM" id="Coils"/>
    </source>
</evidence>
<evidence type="ECO:0000256" key="3">
    <source>
        <dbReference type="ARBA" id="ARBA00006270"/>
    </source>
</evidence>
<comment type="caution">
    <text evidence="27">The sequence shown here is derived from an EMBL/GenBank/DDBJ whole genome shotgun (WGS) entry which is preliminary data.</text>
</comment>
<evidence type="ECO:0000313" key="28">
    <source>
        <dbReference type="Proteomes" id="UP001303889"/>
    </source>
</evidence>
<protein>
    <recommendedName>
        <fullName evidence="24">MICOS complex subunit MIC60</fullName>
    </recommendedName>
    <alternativeName>
        <fullName evidence="24">Mitofilin</fullName>
    </alternativeName>
</protein>
<evidence type="ECO:0000256" key="13">
    <source>
        <dbReference type="ARBA" id="ARBA00022792"/>
    </source>
</evidence>
<keyword evidence="19" id="KW-0342">GTP-binding</keyword>
<evidence type="ECO:0000256" key="5">
    <source>
        <dbReference type="ARBA" id="ARBA00010877"/>
    </source>
</evidence>
<dbReference type="SMART" id="SM00173">
    <property type="entry name" value="RAS"/>
    <property type="match status" value="1"/>
</dbReference>
<keyword evidence="25" id="KW-0175">Coiled coil</keyword>
<evidence type="ECO:0000256" key="19">
    <source>
        <dbReference type="ARBA" id="ARBA00023134"/>
    </source>
</evidence>
<dbReference type="GO" id="GO:0005743">
    <property type="term" value="C:mitochondrial inner membrane"/>
    <property type="evidence" value="ECO:0007669"/>
    <property type="project" value="UniProtKB-SubCell"/>
</dbReference>
<dbReference type="PROSITE" id="PS51419">
    <property type="entry name" value="RAB"/>
    <property type="match status" value="1"/>
</dbReference>
<dbReference type="PRINTS" id="PR00449">
    <property type="entry name" value="RASTRNSFRMNG"/>
</dbReference>
<comment type="pathway">
    <text evidence="2">Cofactor biosynthesis; tetrahydrofolylpolyglutamate biosynthesis.</text>
</comment>
<comment type="similarity">
    <text evidence="5 24">Belongs to the MICOS complex subunit Mic60 family.</text>
</comment>
<keyword evidence="28" id="KW-1185">Reference proteome</keyword>
<evidence type="ECO:0000256" key="12">
    <source>
        <dbReference type="ARBA" id="ARBA00022741"/>
    </source>
</evidence>
<dbReference type="InterPro" id="IPR027417">
    <property type="entry name" value="P-loop_NTPase"/>
</dbReference>
<dbReference type="FunFam" id="3.40.50.300:FF:000464">
    <property type="entry name" value="GTP-binding protein ypt5"/>
    <property type="match status" value="1"/>
</dbReference>
<dbReference type="GO" id="GO:0003924">
    <property type="term" value="F:GTPase activity"/>
    <property type="evidence" value="ECO:0007669"/>
    <property type="project" value="InterPro"/>
</dbReference>
<evidence type="ECO:0000256" key="9">
    <source>
        <dbReference type="ARBA" id="ARBA00022598"/>
    </source>
</evidence>
<keyword evidence="11" id="KW-0479">Metal-binding</keyword>
<evidence type="ECO:0000256" key="17">
    <source>
        <dbReference type="ARBA" id="ARBA00022989"/>
    </source>
</evidence>